<dbReference type="Gene3D" id="2.40.160.60">
    <property type="entry name" value="Outer membrane protein transport protein (OMPP1/FadL/TodX)"/>
    <property type="match status" value="1"/>
</dbReference>
<evidence type="ECO:0000313" key="4">
    <source>
        <dbReference type="Proteomes" id="UP000664034"/>
    </source>
</evidence>
<organism evidence="3 4">
    <name type="scientific">Fibrella rubiginis</name>
    <dbReference type="NCBI Taxonomy" id="2817060"/>
    <lineage>
        <taxon>Bacteria</taxon>
        <taxon>Pseudomonadati</taxon>
        <taxon>Bacteroidota</taxon>
        <taxon>Cytophagia</taxon>
        <taxon>Cytophagales</taxon>
        <taxon>Spirosomataceae</taxon>
        <taxon>Fibrella</taxon>
    </lineage>
</organism>
<sequence>MRSIYRLLLFISLLSSGVAYGQISEDPEERREQGQSPLKSQTPEGNPLPFKDRLRFGGGISALQFNPFSIGVSPVVAYQASEHLVLGVGVGYTYSNYKNYFGGNLNQYSGRAFAMYEIIPSILPNLYAHVELDQRSYSTTDQLTVNGRTTGSATATWVGATYSQPIGRLFAANLSFLYNLNYANNADNYLLFGNQPYTIRISFF</sequence>
<evidence type="ECO:0000256" key="2">
    <source>
        <dbReference type="SAM" id="SignalP"/>
    </source>
</evidence>
<feature type="signal peptide" evidence="2">
    <location>
        <begin position="1"/>
        <end position="21"/>
    </location>
</feature>
<accession>A0A939GH94</accession>
<reference evidence="3" key="1">
    <citation type="submission" date="2021-03" db="EMBL/GenBank/DDBJ databases">
        <title>Fibrella sp. HMF5335 genome sequencing and assembly.</title>
        <authorList>
            <person name="Kang H."/>
            <person name="Kim H."/>
            <person name="Bae S."/>
            <person name="Joh K."/>
        </authorList>
    </citation>
    <scope>NUCLEOTIDE SEQUENCE</scope>
    <source>
        <strain evidence="3">HMF5335</strain>
    </source>
</reference>
<proteinExistence type="predicted"/>
<feature type="region of interest" description="Disordered" evidence="1">
    <location>
        <begin position="24"/>
        <end position="49"/>
    </location>
</feature>
<dbReference type="EMBL" id="JAFMYV010000003">
    <property type="protein sequence ID" value="MBO0936741.1"/>
    <property type="molecule type" value="Genomic_DNA"/>
</dbReference>
<keyword evidence="4" id="KW-1185">Reference proteome</keyword>
<evidence type="ECO:0008006" key="5">
    <source>
        <dbReference type="Google" id="ProtNLM"/>
    </source>
</evidence>
<evidence type="ECO:0000313" key="3">
    <source>
        <dbReference type="EMBL" id="MBO0936741.1"/>
    </source>
</evidence>
<feature type="chain" id="PRO_5037428602" description="Outer membrane protein beta-barrel domain-containing protein" evidence="2">
    <location>
        <begin position="22"/>
        <end position="204"/>
    </location>
</feature>
<name>A0A939GH94_9BACT</name>
<dbReference type="RefSeq" id="WP_207364282.1">
    <property type="nucleotide sequence ID" value="NZ_JAFMYV010000003.1"/>
</dbReference>
<protein>
    <recommendedName>
        <fullName evidence="5">Outer membrane protein beta-barrel domain-containing protein</fullName>
    </recommendedName>
</protein>
<dbReference type="Proteomes" id="UP000664034">
    <property type="component" value="Unassembled WGS sequence"/>
</dbReference>
<feature type="compositionally biased region" description="Polar residues" evidence="1">
    <location>
        <begin position="34"/>
        <end position="44"/>
    </location>
</feature>
<evidence type="ECO:0000256" key="1">
    <source>
        <dbReference type="SAM" id="MobiDB-lite"/>
    </source>
</evidence>
<keyword evidence="2" id="KW-0732">Signal</keyword>
<dbReference type="AlphaFoldDB" id="A0A939GH94"/>
<comment type="caution">
    <text evidence="3">The sequence shown here is derived from an EMBL/GenBank/DDBJ whole genome shotgun (WGS) entry which is preliminary data.</text>
</comment>
<gene>
    <name evidence="3" type="ORF">J2I47_09310</name>
</gene>